<keyword evidence="3" id="KW-1185">Reference proteome</keyword>
<organism evidence="2 3">
    <name type="scientific">Strongylus vulgaris</name>
    <name type="common">Blood worm</name>
    <dbReference type="NCBI Taxonomy" id="40348"/>
    <lineage>
        <taxon>Eukaryota</taxon>
        <taxon>Metazoa</taxon>
        <taxon>Ecdysozoa</taxon>
        <taxon>Nematoda</taxon>
        <taxon>Chromadorea</taxon>
        <taxon>Rhabditida</taxon>
        <taxon>Rhabditina</taxon>
        <taxon>Rhabditomorpha</taxon>
        <taxon>Strongyloidea</taxon>
        <taxon>Strongylidae</taxon>
        <taxon>Strongylus</taxon>
    </lineage>
</organism>
<evidence type="ECO:0000259" key="1">
    <source>
        <dbReference type="Pfam" id="PF23337"/>
    </source>
</evidence>
<dbReference type="AlphaFoldDB" id="A0A3P7K3D4"/>
<dbReference type="GO" id="GO:0060271">
    <property type="term" value="P:cilium assembly"/>
    <property type="evidence" value="ECO:0007669"/>
    <property type="project" value="TreeGrafter"/>
</dbReference>
<dbReference type="InterPro" id="IPR055362">
    <property type="entry name" value="PTHB1_pf_dom"/>
</dbReference>
<gene>
    <name evidence="2" type="ORF">SVUK_LOCUS713</name>
</gene>
<name>A0A3P7K3D4_STRVU</name>
<accession>A0A3P7K3D4</accession>
<reference evidence="2 3" key="1">
    <citation type="submission" date="2018-11" db="EMBL/GenBank/DDBJ databases">
        <authorList>
            <consortium name="Pathogen Informatics"/>
        </authorList>
    </citation>
    <scope>NUCLEOTIDE SEQUENCE [LARGE SCALE GENOMIC DNA]</scope>
</reference>
<dbReference type="EMBL" id="UYYB01001245">
    <property type="protein sequence ID" value="VDM65715.1"/>
    <property type="molecule type" value="Genomic_DNA"/>
</dbReference>
<protein>
    <recommendedName>
        <fullName evidence="1">PTHB1 platform domain-containing protein</fullName>
    </recommendedName>
</protein>
<dbReference type="PANTHER" id="PTHR20991">
    <property type="entry name" value="PARATHYROID HORMONE-RESPONSIVE B1 GENE"/>
    <property type="match status" value="1"/>
</dbReference>
<dbReference type="GO" id="GO:0034464">
    <property type="term" value="C:BBSome"/>
    <property type="evidence" value="ECO:0007669"/>
    <property type="project" value="InterPro"/>
</dbReference>
<dbReference type="PANTHER" id="PTHR20991:SF0">
    <property type="entry name" value="PROTEIN PTHB1"/>
    <property type="match status" value="1"/>
</dbReference>
<dbReference type="GO" id="GO:0016020">
    <property type="term" value="C:membrane"/>
    <property type="evidence" value="ECO:0007669"/>
    <property type="project" value="TreeGrafter"/>
</dbReference>
<evidence type="ECO:0000313" key="2">
    <source>
        <dbReference type="EMBL" id="VDM65715.1"/>
    </source>
</evidence>
<dbReference type="Proteomes" id="UP000270094">
    <property type="component" value="Unassembled WGS sequence"/>
</dbReference>
<sequence length="268" mass="29709">MLSAAGRLSIGYLGTEPNLYKVSMDNRFIDFKVKIQEMREIEASIKDSGNMGLEKKGGALIMNCSAGELEKATIEHEARQGAPICPLTMTFHGMEGVDSVKINIRSTLQSTSKQIVIDNPGTMESVKIPFFIGELMPSSTAVHFAAHCLGTQVTTINTTNIPFTTMFTETSTERNAYFKLTLDSDHTCVPLNALFQEFQTENPASIGFRVHGFDATVSVFTAHKSSRFVWERGKCGLMHDIYVEASVEPFIVEYLPISLFRRSVEFLG</sequence>
<evidence type="ECO:0000313" key="3">
    <source>
        <dbReference type="Proteomes" id="UP000270094"/>
    </source>
</evidence>
<proteinExistence type="predicted"/>
<dbReference type="InterPro" id="IPR026511">
    <property type="entry name" value="PTHB1"/>
</dbReference>
<dbReference type="Pfam" id="PF23337">
    <property type="entry name" value="PTHB1_pf"/>
    <property type="match status" value="1"/>
</dbReference>
<feature type="domain" description="PTHB1 platform" evidence="1">
    <location>
        <begin position="162"/>
        <end position="228"/>
    </location>
</feature>
<dbReference type="OrthoDB" id="10262646at2759"/>